<gene>
    <name evidence="2" type="ORF">STIAU_0861</name>
</gene>
<dbReference type="AlphaFoldDB" id="Q08TC7"/>
<dbReference type="Proteomes" id="UP000032702">
    <property type="component" value="Unassembled WGS sequence"/>
</dbReference>
<feature type="compositionally biased region" description="Basic and acidic residues" evidence="1">
    <location>
        <begin position="7"/>
        <end position="19"/>
    </location>
</feature>
<sequence length="741" mass="80114">MRRRRPDQRGIRGGEEHLGAARGQVAHQVRVALRIQLARHIVEQQQGQEAQRGVEVFDLGDLPAQHQRALLSLAGVGTRAAAPQRHRHVVHVRPHRGEAPLQVPPPAPRQRLQQGIRQPDFVHLGELLGQVRGVVTIGGWIHRAPDGRERGLGPGRQLGHQGSAPHVHPGPRARERLIVGVQVRRLRRGPVAQQPVAVLQRPGVVPALLEERREAVEHRPVQEGAPRLRPSLHHLQIIGREGHHRDAAEVLLQAGGLLAIHEGLPHPTAHLHGDLPLGPLEQKAARDPGPFRPPAHQLRQPARAQRLERGQEIEGLQQVRLALAVLSHGDGGVRARGQGDLVQVAEILGLERKQAHGHRHPIRSLASSGGLTCGGPCRLDEPGQILDVRADQGNRRRLVRGEEPGRDIRPAPQADEEVQRLAHPLHVLSLLVPGPVGGRPEPHPGRLFVPGPLGTAPGEQGQLDGQLEEARAPLAEHLTGLQPRLRGVLPRHQPGQQNGHLLVLGGDGLQPRLQQLAQPDMGHVVPEGRVQQQLGATARRGPWHPAHLALQEGSHPARLVEPVQPLPQGAQRHLTQGQRAAQLVRLGAVEGQHPLREGALEDALEHTGRGTRGAQLREVPGENLHGPCPGPAPQERASGEHLFLQGHHRLAQQGRQFAVRQPPLHGLCDRLAQVPHLVQEPDGGRLPGPALGGGPAARGGERSIHLGLRQGHLAQQLQVGPEPLFPEKPAQDAPEGAVAQP</sequence>
<evidence type="ECO:0000256" key="1">
    <source>
        <dbReference type="SAM" id="MobiDB-lite"/>
    </source>
</evidence>
<accession>Q08TC7</accession>
<keyword evidence="2" id="KW-0176">Collagen</keyword>
<comment type="caution">
    <text evidence="2">The sequence shown here is derived from an EMBL/GenBank/DDBJ whole genome shotgun (WGS) entry which is preliminary data.</text>
</comment>
<protein>
    <submittedName>
        <fullName evidence="2">Collagen, type xiii, alpha 1</fullName>
    </submittedName>
</protein>
<proteinExistence type="predicted"/>
<reference evidence="2 3" key="1">
    <citation type="submission" date="2006-04" db="EMBL/GenBank/DDBJ databases">
        <authorList>
            <person name="Nierman W.C."/>
        </authorList>
    </citation>
    <scope>NUCLEOTIDE SEQUENCE [LARGE SCALE GENOMIC DNA]</scope>
    <source>
        <strain evidence="2 3">DW4/3-1</strain>
    </source>
</reference>
<name>Q08TC7_STIAD</name>
<dbReference type="EMBL" id="AAMD01000148">
    <property type="protein sequence ID" value="EAU63734.1"/>
    <property type="molecule type" value="Genomic_DNA"/>
</dbReference>
<organism evidence="2 3">
    <name type="scientific">Stigmatella aurantiaca (strain DW4/3-1)</name>
    <dbReference type="NCBI Taxonomy" id="378806"/>
    <lineage>
        <taxon>Bacteria</taxon>
        <taxon>Pseudomonadati</taxon>
        <taxon>Myxococcota</taxon>
        <taxon>Myxococcia</taxon>
        <taxon>Myxococcales</taxon>
        <taxon>Cystobacterineae</taxon>
        <taxon>Archangiaceae</taxon>
        <taxon>Stigmatella</taxon>
    </lineage>
</organism>
<evidence type="ECO:0000313" key="3">
    <source>
        <dbReference type="Proteomes" id="UP000032702"/>
    </source>
</evidence>
<feature type="region of interest" description="Disordered" evidence="1">
    <location>
        <begin position="679"/>
        <end position="701"/>
    </location>
</feature>
<feature type="region of interest" description="Disordered" evidence="1">
    <location>
        <begin position="147"/>
        <end position="173"/>
    </location>
</feature>
<feature type="region of interest" description="Disordered" evidence="1">
    <location>
        <begin position="1"/>
        <end position="20"/>
    </location>
</feature>
<feature type="region of interest" description="Disordered" evidence="1">
    <location>
        <begin position="718"/>
        <end position="741"/>
    </location>
</feature>
<evidence type="ECO:0000313" key="2">
    <source>
        <dbReference type="EMBL" id="EAU63734.1"/>
    </source>
</evidence>